<feature type="transmembrane region" description="Helical" evidence="12">
    <location>
        <begin position="7"/>
        <end position="28"/>
    </location>
</feature>
<evidence type="ECO:0000256" key="9">
    <source>
        <dbReference type="ARBA" id="ARBA00023180"/>
    </source>
</evidence>
<feature type="transmembrane region" description="Helical" evidence="12">
    <location>
        <begin position="391"/>
        <end position="415"/>
    </location>
</feature>
<evidence type="ECO:0000256" key="4">
    <source>
        <dbReference type="ARBA" id="ARBA00022449"/>
    </source>
</evidence>
<dbReference type="EMBL" id="CAAE01014643">
    <property type="protein sequence ID" value="CAG01453.1"/>
    <property type="molecule type" value="Genomic_DNA"/>
</dbReference>
<feature type="transmembrane region" description="Helical" evidence="12">
    <location>
        <begin position="737"/>
        <end position="757"/>
    </location>
</feature>
<reference evidence="13" key="2">
    <citation type="submission" date="2004-02" db="EMBL/GenBank/DDBJ databases">
        <authorList>
            <consortium name="Genoscope"/>
            <consortium name="Whitehead Institute Centre for Genome Research"/>
        </authorList>
    </citation>
    <scope>NUCLEOTIDE SEQUENCE</scope>
</reference>
<comment type="function">
    <text evidence="12">Choline transporter.</text>
</comment>
<keyword evidence="8 12" id="KW-0472">Membrane</keyword>
<dbReference type="PANTHER" id="PTHR12385">
    <property type="entry name" value="CHOLINE TRANSPORTER-LIKE (SLC FAMILY 44)"/>
    <property type="match status" value="1"/>
</dbReference>
<gene>
    <name evidence="13" type="ORF">GSTENG00020219001</name>
</gene>
<evidence type="ECO:0000256" key="6">
    <source>
        <dbReference type="ARBA" id="ARBA00022692"/>
    </source>
</evidence>
<evidence type="ECO:0000256" key="10">
    <source>
        <dbReference type="ARBA" id="ARBA00035093"/>
    </source>
</evidence>
<feature type="non-terminal residue" evidence="13">
    <location>
        <position position="798"/>
    </location>
</feature>
<keyword evidence="4" id="KW-0050">Antiport</keyword>
<evidence type="ECO:0000256" key="7">
    <source>
        <dbReference type="ARBA" id="ARBA00022989"/>
    </source>
</evidence>
<dbReference type="OrthoDB" id="420519at2759"/>
<evidence type="ECO:0000256" key="2">
    <source>
        <dbReference type="ARBA" id="ARBA00007168"/>
    </source>
</evidence>
<reference evidence="13" key="1">
    <citation type="journal article" date="2004" name="Nature">
        <title>Genome duplication in the teleost fish Tetraodon nigroviridis reveals the early vertebrate proto-karyotype.</title>
        <authorList>
            <person name="Jaillon O."/>
            <person name="Aury J.-M."/>
            <person name="Brunet F."/>
            <person name="Petit J.-L."/>
            <person name="Stange-Thomann N."/>
            <person name="Mauceli E."/>
            <person name="Bouneau L."/>
            <person name="Fischer C."/>
            <person name="Ozouf-Costaz C."/>
            <person name="Bernot A."/>
            <person name="Nicaud S."/>
            <person name="Jaffe D."/>
            <person name="Fisher S."/>
            <person name="Lutfalla G."/>
            <person name="Dossat C."/>
            <person name="Segurens B."/>
            <person name="Dasilva C."/>
            <person name="Salanoubat M."/>
            <person name="Levy M."/>
            <person name="Boudet N."/>
            <person name="Castellano S."/>
            <person name="Anthouard V."/>
            <person name="Jubin C."/>
            <person name="Castelli V."/>
            <person name="Katinka M."/>
            <person name="Vacherie B."/>
            <person name="Biemont C."/>
            <person name="Skalli Z."/>
            <person name="Cattolico L."/>
            <person name="Poulain J."/>
            <person name="De Berardinis V."/>
            <person name="Cruaud C."/>
            <person name="Duprat S."/>
            <person name="Brottier P."/>
            <person name="Coutanceau J.-P."/>
            <person name="Gouzy J."/>
            <person name="Parra G."/>
            <person name="Lardier G."/>
            <person name="Chapple C."/>
            <person name="McKernan K.J."/>
            <person name="McEwan P."/>
            <person name="Bosak S."/>
            <person name="Kellis M."/>
            <person name="Volff J.-N."/>
            <person name="Guigo R."/>
            <person name="Zody M.C."/>
            <person name="Mesirov J."/>
            <person name="Lindblad-Toh K."/>
            <person name="Birren B."/>
            <person name="Nusbaum C."/>
            <person name="Kahn D."/>
            <person name="Robinson-Rechavi M."/>
            <person name="Laudet V."/>
            <person name="Schachter V."/>
            <person name="Quetier F."/>
            <person name="Saurin W."/>
            <person name="Scarpelli C."/>
            <person name="Wincker P."/>
            <person name="Lander E.S."/>
            <person name="Weissenbach J."/>
            <person name="Roest Crollius H."/>
        </authorList>
    </citation>
    <scope>NUCLEOTIDE SEQUENCE [LARGE SCALE GENOMIC DNA]</scope>
</reference>
<feature type="non-terminal residue" evidence="13">
    <location>
        <position position="1"/>
    </location>
</feature>
<evidence type="ECO:0000256" key="5">
    <source>
        <dbReference type="ARBA" id="ARBA00022475"/>
    </source>
</evidence>
<evidence type="ECO:0000256" key="8">
    <source>
        <dbReference type="ARBA" id="ARBA00023136"/>
    </source>
</evidence>
<dbReference type="AlphaFoldDB" id="Q4SD29"/>
<comment type="similarity">
    <text evidence="2 12">Belongs to the CTL (choline transporter-like) family.</text>
</comment>
<accession>Q4SD29</accession>
<evidence type="ECO:0000256" key="12">
    <source>
        <dbReference type="RuleBase" id="RU368066"/>
    </source>
</evidence>
<dbReference type="KEGG" id="tng:GSTEN00020219G001"/>
<name>Q4SD29_TETNG</name>
<sequence length="798" mass="90168">RSCTDVVCCILFIVVILGYIALGTVAWIHGDPRKVVYPTDSHGQLCGQQNTPNANKAILFYFNMLKCANPAVLINLQCPTTQVRERAAPFTPTADFSSTPDYTRLTGFLIKRMLLLLQLCVSKCPDRFSTLLDAWNTKNWEYYKQFCKPGFTMGQKSVVEVIRDEDCPSMIVPSRPCMYISGSRAKPSAEYRVKTDLLCVAVVQRCFPDFITRNGILTVANQTIFKDGQNEERSVSDLRDAAKGIANLLNANEVGLKIFEDYANSWDWILVALVITMVVSLLFILLLRYTADVFFWLLIFGVITAVGYGIWHCFWEYRSLSGKPGANVTISDIGFQTDFSVYLQLTQTWLIFSADLPLCGEAIILIILMFLRTRLRIAIALLKEGSRAISYIMSTLFYPIITFVLLAICISYWAVTAMYPSVCPLKIIHRYDFLASSGNAVYKVAPADDKCMYANITCNPDTFSRTNVTKVCPGSQCMFAFYGGESVYHRYILVLHLCNLFVFLWLVNFTMALGQCTLAGAFASYYWALKKPNDIPACPLYSSFCRAIRYHTGSLAFGSLILSVVQMIRVVLEYLDRKLKGDLCNWKRVLLSLLGIDGGCCWLIGRFSQRVLSICALLPQMLLLVPGTLHQVHQQECVHYDSNIWKEFLHLVQGRLLPLDEECNSRKVGCAGQGDRLSAVPGKTADFRKCGVKFLSARMTVWHECKGKTRTTEGVLAFFFFTHKIPIIREELPTLNYIWVPLLTVIFGSYLIAHGFFNVYSMCVDTLFLCFCEDLERNDGSSSRPYFMSAGLHKVLRR</sequence>
<protein>
    <recommendedName>
        <fullName evidence="12">Choline transporter-like protein</fullName>
    </recommendedName>
</protein>
<comment type="subcellular location">
    <subcellularLocation>
        <location evidence="1 12">Cell membrane</location>
        <topology evidence="1 12">Multi-pass membrane protein</topology>
    </subcellularLocation>
</comment>
<comment type="function">
    <text evidence="11">Choline/H+ antiporter.</text>
</comment>
<keyword evidence="9" id="KW-0325">Glycoprotein</keyword>
<proteinExistence type="inferred from homology"/>
<keyword evidence="5" id="KW-1003">Cell membrane</keyword>
<dbReference type="InterPro" id="IPR007603">
    <property type="entry name" value="Choline_transptr-like"/>
</dbReference>
<feature type="transmembrane region" description="Helical" evidence="12">
    <location>
        <begin position="293"/>
        <end position="311"/>
    </location>
</feature>
<dbReference type="GO" id="GO:0005886">
    <property type="term" value="C:plasma membrane"/>
    <property type="evidence" value="ECO:0007669"/>
    <property type="project" value="UniProtKB-SubCell"/>
</dbReference>
<feature type="transmembrane region" description="Helical" evidence="12">
    <location>
        <begin position="349"/>
        <end position="371"/>
    </location>
</feature>
<dbReference type="PANTHER" id="PTHR12385:SF42">
    <property type="entry name" value="CHOLINE TRANSPORTER-LIKE PROTEIN 5"/>
    <property type="match status" value="1"/>
</dbReference>
<feature type="transmembrane region" description="Helical" evidence="12">
    <location>
        <begin position="488"/>
        <end position="507"/>
    </location>
</feature>
<evidence type="ECO:0000313" key="13">
    <source>
        <dbReference type="EMBL" id="CAG01453.1"/>
    </source>
</evidence>
<keyword evidence="7 12" id="KW-1133">Transmembrane helix</keyword>
<evidence type="ECO:0000256" key="11">
    <source>
        <dbReference type="ARBA" id="ARBA00037726"/>
    </source>
</evidence>
<evidence type="ECO:0000256" key="3">
    <source>
        <dbReference type="ARBA" id="ARBA00022448"/>
    </source>
</evidence>
<feature type="transmembrane region" description="Helical" evidence="12">
    <location>
        <begin position="266"/>
        <end position="286"/>
    </location>
</feature>
<dbReference type="Pfam" id="PF04515">
    <property type="entry name" value="Choline_transpo"/>
    <property type="match status" value="2"/>
</dbReference>
<evidence type="ECO:0000256" key="1">
    <source>
        <dbReference type="ARBA" id="ARBA00004651"/>
    </source>
</evidence>
<organism evidence="13">
    <name type="scientific">Tetraodon nigroviridis</name>
    <name type="common">Spotted green pufferfish</name>
    <name type="synonym">Chelonodon nigroviridis</name>
    <dbReference type="NCBI Taxonomy" id="99883"/>
    <lineage>
        <taxon>Eukaryota</taxon>
        <taxon>Metazoa</taxon>
        <taxon>Chordata</taxon>
        <taxon>Craniata</taxon>
        <taxon>Vertebrata</taxon>
        <taxon>Euteleostomi</taxon>
        <taxon>Actinopterygii</taxon>
        <taxon>Neopterygii</taxon>
        <taxon>Teleostei</taxon>
        <taxon>Neoteleostei</taxon>
        <taxon>Acanthomorphata</taxon>
        <taxon>Eupercaria</taxon>
        <taxon>Tetraodontiformes</taxon>
        <taxon>Tetradontoidea</taxon>
        <taxon>Tetraodontidae</taxon>
        <taxon>Tetraodon</taxon>
    </lineage>
</organism>
<comment type="caution">
    <text evidence="13">The sequence shown here is derived from an EMBL/GenBank/DDBJ whole genome shotgun (WGS) entry which is preliminary data.</text>
</comment>
<keyword evidence="6 12" id="KW-0812">Transmembrane</keyword>
<dbReference type="GO" id="GO:0015297">
    <property type="term" value="F:antiporter activity"/>
    <property type="evidence" value="ECO:0007669"/>
    <property type="project" value="UniProtKB-KW"/>
</dbReference>
<comment type="catalytic activity">
    <reaction evidence="10">
        <text>choline(out) + n H(+)(in) = choline(in) + n H(+)(out)</text>
        <dbReference type="Rhea" id="RHEA:75463"/>
        <dbReference type="ChEBI" id="CHEBI:15354"/>
        <dbReference type="ChEBI" id="CHEBI:15378"/>
    </reaction>
</comment>
<keyword evidence="3" id="KW-0813">Transport</keyword>